<dbReference type="AlphaFoldDB" id="A0A5F2BE39"/>
<dbReference type="Proteomes" id="UP000298429">
    <property type="component" value="Unassembled WGS sequence"/>
</dbReference>
<comment type="caution">
    <text evidence="1">The sequence shown here is derived from an EMBL/GenBank/DDBJ whole genome shotgun (WGS) entry which is preliminary data.</text>
</comment>
<evidence type="ECO:0000313" key="2">
    <source>
        <dbReference type="Proteomes" id="UP000298429"/>
    </source>
</evidence>
<evidence type="ECO:0000313" key="1">
    <source>
        <dbReference type="EMBL" id="TGM03834.1"/>
    </source>
</evidence>
<sequence>MGYLILDSDQEIESPLQQRVMITVTLLIPETTWIRYSPEVARKLPKKIPYLLRRYGKYLTALPRLGRNARTTLYQPSFGKETMKRINVRLSTGSWTFLGTLAQVHGVSRCYLFNFLLSLEELEVANSIVEVMNAGVPTFHQKYKYILDLDLINNSIKRRLQCEPDGIFLTLDYRDWYPS</sequence>
<accession>A0A5F2BE39</accession>
<dbReference type="RefSeq" id="WP_135670740.1">
    <property type="nucleotide sequence ID" value="NZ_RQGN01000044.1"/>
</dbReference>
<gene>
    <name evidence="1" type="ORF">EHQ76_08905</name>
</gene>
<proteinExistence type="predicted"/>
<reference evidence="1 2" key="1">
    <citation type="journal article" date="2019" name="PLoS Negl. Trop. Dis.">
        <title>Revisiting the worldwide diversity of Leptospira species in the environment.</title>
        <authorList>
            <person name="Vincent A.T."/>
            <person name="Schiettekatte O."/>
            <person name="Bourhy P."/>
            <person name="Veyrier F.J."/>
            <person name="Picardeau M."/>
        </authorList>
    </citation>
    <scope>NUCLEOTIDE SEQUENCE [LARGE SCALE GENOMIC DNA]</scope>
    <source>
        <strain evidence="1 2">201702444</strain>
    </source>
</reference>
<dbReference type="Pfam" id="PF07600">
    <property type="entry name" value="DUF1564"/>
    <property type="match status" value="1"/>
</dbReference>
<name>A0A5F2BE39_9LEPT</name>
<protein>
    <submittedName>
        <fullName evidence="1">DUF1564 domain-containing protein</fullName>
    </submittedName>
</protein>
<organism evidence="1 2">
    <name type="scientific">Leptospira barantonii</name>
    <dbReference type="NCBI Taxonomy" id="2023184"/>
    <lineage>
        <taxon>Bacteria</taxon>
        <taxon>Pseudomonadati</taxon>
        <taxon>Spirochaetota</taxon>
        <taxon>Spirochaetia</taxon>
        <taxon>Leptospirales</taxon>
        <taxon>Leptospiraceae</taxon>
        <taxon>Leptospira</taxon>
    </lineage>
</organism>
<dbReference type="InterPro" id="IPR011458">
    <property type="entry name" value="DUF1564"/>
</dbReference>
<dbReference type="EMBL" id="RQGN01000044">
    <property type="protein sequence ID" value="TGM03834.1"/>
    <property type="molecule type" value="Genomic_DNA"/>
</dbReference>
<dbReference type="OrthoDB" id="9881975at2"/>